<sequence>RIGTRPSSPRDRGPGQAAEGVADGRGAPLRGVDRGGPFRVRVDVGRVRTAAIVVRVGTVVEAFLVGGVHDVLARHVPAAVERRAAALPAGLPSGLRGSVAVGAEADDAVDFDAVNERTNLRTVVAFQFGTEEDQGGAPFSGPWGPSPLAGWPSPGLISARPVARQKNIVDNAKVFRIESPRTYAIVGPRTILWRSGRTFDSENLCIISAAEVRGLQGRGLDRAVPPPAHAAVEADVRSAQGSNITHCDGDASTVKCHGMGWAAALCSKHVMRAGKHYASFILGSSDCGSYAHIGLIRPIQGWDKRGLSEFPPSYLDTGGLSCKKEDLAGEMAQCIVIFCKDSGFAHSSDFSRATYLLDCEGRGDYQTGLESGLLLGLDDGTLTVYQEGQSVGVLCHGLTGVYSWLVWPCRGDIRIERGPVPR</sequence>
<protein>
    <submittedName>
        <fullName evidence="2">Uncharacterized protein</fullName>
    </submittedName>
</protein>
<comment type="caution">
    <text evidence="2">The sequence shown here is derived from an EMBL/GenBank/DDBJ whole genome shotgun (WGS) entry which is preliminary data.</text>
</comment>
<gene>
    <name evidence="2" type="ORF">THAOC_01569</name>
</gene>
<feature type="region of interest" description="Disordered" evidence="1">
    <location>
        <begin position="1"/>
        <end position="30"/>
    </location>
</feature>
<organism evidence="2 3">
    <name type="scientific">Thalassiosira oceanica</name>
    <name type="common">Marine diatom</name>
    <dbReference type="NCBI Taxonomy" id="159749"/>
    <lineage>
        <taxon>Eukaryota</taxon>
        <taxon>Sar</taxon>
        <taxon>Stramenopiles</taxon>
        <taxon>Ochrophyta</taxon>
        <taxon>Bacillariophyta</taxon>
        <taxon>Coscinodiscophyceae</taxon>
        <taxon>Thalassiosirophycidae</taxon>
        <taxon>Thalassiosirales</taxon>
        <taxon>Thalassiosiraceae</taxon>
        <taxon>Thalassiosira</taxon>
    </lineage>
</organism>
<accession>K0TDB7</accession>
<dbReference type="AlphaFoldDB" id="K0TDB7"/>
<evidence type="ECO:0000313" key="2">
    <source>
        <dbReference type="EMBL" id="EJK76658.1"/>
    </source>
</evidence>
<dbReference type="Proteomes" id="UP000266841">
    <property type="component" value="Unassembled WGS sequence"/>
</dbReference>
<dbReference type="EMBL" id="AGNL01001881">
    <property type="protein sequence ID" value="EJK76658.1"/>
    <property type="molecule type" value="Genomic_DNA"/>
</dbReference>
<evidence type="ECO:0000313" key="3">
    <source>
        <dbReference type="Proteomes" id="UP000266841"/>
    </source>
</evidence>
<keyword evidence="3" id="KW-1185">Reference proteome</keyword>
<proteinExistence type="predicted"/>
<reference evidence="2 3" key="1">
    <citation type="journal article" date="2012" name="Genome Biol.">
        <title>Genome and low-iron response of an oceanic diatom adapted to chronic iron limitation.</title>
        <authorList>
            <person name="Lommer M."/>
            <person name="Specht M."/>
            <person name="Roy A.S."/>
            <person name="Kraemer L."/>
            <person name="Andreson R."/>
            <person name="Gutowska M.A."/>
            <person name="Wolf J."/>
            <person name="Bergner S.V."/>
            <person name="Schilhabel M.B."/>
            <person name="Klostermeier U.C."/>
            <person name="Beiko R.G."/>
            <person name="Rosenstiel P."/>
            <person name="Hippler M."/>
            <person name="Laroche J."/>
        </authorList>
    </citation>
    <scope>NUCLEOTIDE SEQUENCE [LARGE SCALE GENOMIC DNA]</scope>
    <source>
        <strain evidence="2 3">CCMP1005</strain>
    </source>
</reference>
<name>K0TDB7_THAOC</name>
<evidence type="ECO:0000256" key="1">
    <source>
        <dbReference type="SAM" id="MobiDB-lite"/>
    </source>
</evidence>
<feature type="non-terminal residue" evidence="2">
    <location>
        <position position="1"/>
    </location>
</feature>